<dbReference type="GO" id="GO:0005789">
    <property type="term" value="C:endoplasmic reticulum membrane"/>
    <property type="evidence" value="ECO:0007669"/>
    <property type="project" value="UniProtKB-SubCell"/>
</dbReference>
<accession>A0A0B2UKX5</accession>
<keyword evidence="11" id="KW-1185">Reference proteome</keyword>
<dbReference type="VEuPathDB" id="MicrosporidiaDB:M896_041010"/>
<feature type="transmembrane region" description="Helical" evidence="9">
    <location>
        <begin position="136"/>
        <end position="152"/>
    </location>
</feature>
<dbReference type="Pfam" id="PF08449">
    <property type="entry name" value="UAA"/>
    <property type="match status" value="1"/>
</dbReference>
<evidence type="ECO:0000256" key="3">
    <source>
        <dbReference type="ARBA" id="ARBA00022597"/>
    </source>
</evidence>
<dbReference type="AlphaFoldDB" id="A0A0B2UKX5"/>
<feature type="transmembrane region" description="Helical" evidence="9">
    <location>
        <begin position="79"/>
        <end position="103"/>
    </location>
</feature>
<name>A0A0B2UKX5_9MICR</name>
<dbReference type="OrthoDB" id="1601at2759"/>
<dbReference type="GO" id="GO:0000139">
    <property type="term" value="C:Golgi membrane"/>
    <property type="evidence" value="ECO:0007669"/>
    <property type="project" value="TreeGrafter"/>
</dbReference>
<evidence type="ECO:0000256" key="4">
    <source>
        <dbReference type="ARBA" id="ARBA00022692"/>
    </source>
</evidence>
<keyword evidence="4 9" id="KW-0812">Transmembrane</keyword>
<dbReference type="HOGENOM" id="CLU_036019_0_0_1"/>
<feature type="transmembrane region" description="Helical" evidence="9">
    <location>
        <begin position="200"/>
        <end position="217"/>
    </location>
</feature>
<keyword evidence="2" id="KW-0813">Transport</keyword>
<dbReference type="GO" id="GO:0005459">
    <property type="term" value="F:UDP-galactose transmembrane transporter activity"/>
    <property type="evidence" value="ECO:0007669"/>
    <property type="project" value="TreeGrafter"/>
</dbReference>
<dbReference type="STRING" id="1354746.A0A0B2UKX5"/>
<dbReference type="PANTHER" id="PTHR10778:SF10">
    <property type="entry name" value="SOLUTE CARRIER FAMILY 35 MEMBER B1"/>
    <property type="match status" value="1"/>
</dbReference>
<keyword evidence="7 9" id="KW-0472">Membrane</keyword>
<comment type="caution">
    <text evidence="10">The sequence shown here is derived from an EMBL/GenBank/DDBJ whole genome shotgun (WGS) entry which is preliminary data.</text>
</comment>
<comment type="subcellular location">
    <subcellularLocation>
        <location evidence="1">Endoplasmic reticulum membrane</location>
        <topology evidence="1">Multi-pass membrane protein</topology>
    </subcellularLocation>
</comment>
<dbReference type="InterPro" id="IPR013657">
    <property type="entry name" value="SCL35B1-4/HUT1"/>
</dbReference>
<evidence type="ECO:0000256" key="2">
    <source>
        <dbReference type="ARBA" id="ARBA00022448"/>
    </source>
</evidence>
<dbReference type="GO" id="GO:0005460">
    <property type="term" value="F:UDP-glucose transmembrane transporter activity"/>
    <property type="evidence" value="ECO:0007669"/>
    <property type="project" value="TreeGrafter"/>
</dbReference>
<evidence type="ECO:0000256" key="6">
    <source>
        <dbReference type="ARBA" id="ARBA00022989"/>
    </source>
</evidence>
<keyword evidence="3" id="KW-0762">Sugar transport</keyword>
<evidence type="ECO:0000256" key="5">
    <source>
        <dbReference type="ARBA" id="ARBA00022824"/>
    </source>
</evidence>
<dbReference type="PANTHER" id="PTHR10778">
    <property type="entry name" value="SOLUTE CARRIER FAMILY 35 MEMBER B"/>
    <property type="match status" value="1"/>
</dbReference>
<feature type="transmembrane region" description="Helical" evidence="9">
    <location>
        <begin position="7"/>
        <end position="27"/>
    </location>
</feature>
<dbReference type="EMBL" id="JOKQ01000004">
    <property type="protein sequence ID" value="KHN69904.1"/>
    <property type="molecule type" value="Genomic_DNA"/>
</dbReference>
<evidence type="ECO:0000256" key="8">
    <source>
        <dbReference type="ARBA" id="ARBA00041103"/>
    </source>
</evidence>
<organism evidence="10 11">
    <name type="scientific">Ordospora colligata OC4</name>
    <dbReference type="NCBI Taxonomy" id="1354746"/>
    <lineage>
        <taxon>Eukaryota</taxon>
        <taxon>Fungi</taxon>
        <taxon>Fungi incertae sedis</taxon>
        <taxon>Microsporidia</taxon>
        <taxon>Ordosporidae</taxon>
        <taxon>Ordospora</taxon>
    </lineage>
</organism>
<evidence type="ECO:0000313" key="10">
    <source>
        <dbReference type="EMBL" id="KHN69904.1"/>
    </source>
</evidence>
<protein>
    <recommendedName>
        <fullName evidence="8">UDP-galactose transporter homolog 1</fullName>
    </recommendedName>
</protein>
<reference evidence="10 11" key="1">
    <citation type="journal article" date="2014" name="MBio">
        <title>The Ordospora colligata genome; evolution of extreme reduction in microsporidia and host-to-parasite horizontal gene transfer.</title>
        <authorList>
            <person name="Pombert J.-F."/>
            <person name="Haag K.L."/>
            <person name="Beidas S."/>
            <person name="Ebert D."/>
            <person name="Keeling P.J."/>
        </authorList>
    </citation>
    <scope>NUCLEOTIDE SEQUENCE [LARGE SCALE GENOMIC DNA]</scope>
    <source>
        <strain evidence="10 11">OC4</strain>
    </source>
</reference>
<keyword evidence="6 9" id="KW-1133">Transmembrane helix</keyword>
<dbReference type="RefSeq" id="XP_014563946.1">
    <property type="nucleotide sequence ID" value="XM_014708460.1"/>
</dbReference>
<dbReference type="InParanoid" id="A0A0B2UKX5"/>
<feature type="transmembrane region" description="Helical" evidence="9">
    <location>
        <begin position="164"/>
        <end position="180"/>
    </location>
</feature>
<evidence type="ECO:0000256" key="7">
    <source>
        <dbReference type="ARBA" id="ARBA00023136"/>
    </source>
</evidence>
<sequence>MALNRYASLALHTAGIYAFFIVFGVFGEKIATGTYAGRRYKSILFPILPQSFGGILFGRYMMRRYYMGKNGGKMCKRLMLNYVCLALLSILSLSLGILSLKYLSYPTLVIAKSCKLVPIALINILVYRRRMSYRKCLSLCLVSVCVVLFSLLDGSKRSGSGTSVLGGMILVLSLAADGFINSQQDYAFAEFKVSPFDMMYYTNVFRFLIALVLALKYNSIWYTIEFVRAAPAMGTDLLLHSTFNVIGQSVVYSMVQKHGSLNLTMVNVTRKMLSIFVSLVVFGHTVSRMQIACVVGVVASIGLEIIEPKSKKQSTEEKEKNE</sequence>
<evidence type="ECO:0000313" key="11">
    <source>
        <dbReference type="Proteomes" id="UP000031056"/>
    </source>
</evidence>
<keyword evidence="5" id="KW-0256">Endoplasmic reticulum</keyword>
<dbReference type="FunCoup" id="A0A0B2UKX5">
    <property type="interactions" value="154"/>
</dbReference>
<evidence type="ECO:0000256" key="9">
    <source>
        <dbReference type="SAM" id="Phobius"/>
    </source>
</evidence>
<feature type="transmembrane region" description="Helical" evidence="9">
    <location>
        <begin position="39"/>
        <end position="58"/>
    </location>
</feature>
<proteinExistence type="predicted"/>
<dbReference type="GeneID" id="26261539"/>
<evidence type="ECO:0000256" key="1">
    <source>
        <dbReference type="ARBA" id="ARBA00004477"/>
    </source>
</evidence>
<dbReference type="Proteomes" id="UP000031056">
    <property type="component" value="Unassembled WGS sequence"/>
</dbReference>
<feature type="transmembrane region" description="Helical" evidence="9">
    <location>
        <begin position="109"/>
        <end position="127"/>
    </location>
</feature>
<gene>
    <name evidence="10" type="ORF">M896_041010</name>
</gene>